<organism evidence="5 6">
    <name type="scientific">Ralstonia flaminis</name>
    <dbReference type="NCBI Taxonomy" id="3058597"/>
    <lineage>
        <taxon>Bacteria</taxon>
        <taxon>Pseudomonadati</taxon>
        <taxon>Pseudomonadota</taxon>
        <taxon>Betaproteobacteria</taxon>
        <taxon>Burkholderiales</taxon>
        <taxon>Burkholderiaceae</taxon>
        <taxon>Ralstonia</taxon>
    </lineage>
</organism>
<name>A0ABM9KBS2_9RALS</name>
<keyword evidence="6" id="KW-1185">Reference proteome</keyword>
<feature type="domain" description="Nudix hydrolase" evidence="4">
    <location>
        <begin position="6"/>
        <end position="129"/>
    </location>
</feature>
<evidence type="ECO:0000256" key="1">
    <source>
        <dbReference type="ARBA" id="ARBA00001946"/>
    </source>
</evidence>
<sequence length="135" mass="14652">MSAMSTYPVSVKGVLRAPTGEVVLLLNEREEWELPGGRIELGESSTECLAREIAEELNLAVQVGAPIDTYLFEVVPGKRVFIATYDCMLVGPFAPVVSHEHKRLGLFAPDTLPMHLPDGYRASIAAVCNTSVQPV</sequence>
<dbReference type="PANTHER" id="PTHR43736:SF1">
    <property type="entry name" value="DIHYDRONEOPTERIN TRIPHOSPHATE DIPHOSPHATASE"/>
    <property type="match status" value="1"/>
</dbReference>
<proteinExistence type="inferred from homology"/>
<comment type="similarity">
    <text evidence="3">Belongs to the Nudix hydrolase family.</text>
</comment>
<reference evidence="5 6" key="1">
    <citation type="submission" date="2023-07" db="EMBL/GenBank/DDBJ databases">
        <authorList>
            <person name="Peeters C."/>
        </authorList>
    </citation>
    <scope>NUCLEOTIDE SEQUENCE [LARGE SCALE GENOMIC DNA]</scope>
    <source>
        <strain evidence="5 6">LMG 18101</strain>
    </source>
</reference>
<dbReference type="InterPro" id="IPR000086">
    <property type="entry name" value="NUDIX_hydrolase_dom"/>
</dbReference>
<dbReference type="PROSITE" id="PS51462">
    <property type="entry name" value="NUDIX"/>
    <property type="match status" value="1"/>
</dbReference>
<dbReference type="InterPro" id="IPR020084">
    <property type="entry name" value="NUDIX_hydrolase_CS"/>
</dbReference>
<dbReference type="PANTHER" id="PTHR43736">
    <property type="entry name" value="ADP-RIBOSE PYROPHOSPHATASE"/>
    <property type="match status" value="1"/>
</dbReference>
<dbReference type="Pfam" id="PF00293">
    <property type="entry name" value="NUDIX"/>
    <property type="match status" value="1"/>
</dbReference>
<protein>
    <recommendedName>
        <fullName evidence="4">Nudix hydrolase domain-containing protein</fullName>
    </recommendedName>
</protein>
<dbReference type="InterPro" id="IPR015797">
    <property type="entry name" value="NUDIX_hydrolase-like_dom_sf"/>
</dbReference>
<accession>A0ABM9KBS2</accession>
<comment type="cofactor">
    <cofactor evidence="1">
        <name>Mg(2+)</name>
        <dbReference type="ChEBI" id="CHEBI:18420"/>
    </cofactor>
</comment>
<dbReference type="PROSITE" id="PS00893">
    <property type="entry name" value="NUDIX_BOX"/>
    <property type="match status" value="1"/>
</dbReference>
<evidence type="ECO:0000313" key="6">
    <source>
        <dbReference type="Proteomes" id="UP001189757"/>
    </source>
</evidence>
<comment type="caution">
    <text evidence="5">The sequence shown here is derived from an EMBL/GenBank/DDBJ whole genome shotgun (WGS) entry which is preliminary data.</text>
</comment>
<dbReference type="CDD" id="cd04699">
    <property type="entry name" value="NUDIX_MutT_Nudt1"/>
    <property type="match status" value="1"/>
</dbReference>
<evidence type="ECO:0000256" key="2">
    <source>
        <dbReference type="ARBA" id="ARBA00022801"/>
    </source>
</evidence>
<evidence type="ECO:0000259" key="4">
    <source>
        <dbReference type="PROSITE" id="PS51462"/>
    </source>
</evidence>
<dbReference type="SUPFAM" id="SSF55811">
    <property type="entry name" value="Nudix"/>
    <property type="match status" value="1"/>
</dbReference>
<dbReference type="EMBL" id="CATZLL010000015">
    <property type="protein sequence ID" value="CAJ0820205.1"/>
    <property type="molecule type" value="Genomic_DNA"/>
</dbReference>
<dbReference type="PRINTS" id="PR00502">
    <property type="entry name" value="NUDIXFAMILY"/>
</dbReference>
<gene>
    <name evidence="5" type="ORF">LMG18101_04205</name>
</gene>
<dbReference type="Proteomes" id="UP001189757">
    <property type="component" value="Unassembled WGS sequence"/>
</dbReference>
<dbReference type="Gene3D" id="3.90.79.10">
    <property type="entry name" value="Nucleoside Triphosphate Pyrophosphohydrolase"/>
    <property type="match status" value="1"/>
</dbReference>
<keyword evidence="2 3" id="KW-0378">Hydrolase</keyword>
<evidence type="ECO:0000313" key="5">
    <source>
        <dbReference type="EMBL" id="CAJ0820205.1"/>
    </source>
</evidence>
<evidence type="ECO:0000256" key="3">
    <source>
        <dbReference type="RuleBase" id="RU003476"/>
    </source>
</evidence>
<dbReference type="InterPro" id="IPR020476">
    <property type="entry name" value="Nudix_hydrolase"/>
</dbReference>